<protein>
    <submittedName>
        <fullName evidence="3">PIN domain-containing protein</fullName>
    </submittedName>
</protein>
<comment type="caution">
    <text evidence="3">The sequence shown here is derived from an EMBL/GenBank/DDBJ whole genome shotgun (WGS) entry which is preliminary data.</text>
</comment>
<feature type="domain" description="VapC50 C-terminal" evidence="2">
    <location>
        <begin position="108"/>
        <end position="162"/>
    </location>
</feature>
<dbReference type="Pfam" id="PF26343">
    <property type="entry name" value="VapC50_C"/>
    <property type="match status" value="1"/>
</dbReference>
<evidence type="ECO:0000259" key="2">
    <source>
        <dbReference type="Pfam" id="PF26343"/>
    </source>
</evidence>
<keyword evidence="4" id="KW-1185">Reference proteome</keyword>
<evidence type="ECO:0000259" key="1">
    <source>
        <dbReference type="Pfam" id="PF13470"/>
    </source>
</evidence>
<feature type="domain" description="PIN" evidence="1">
    <location>
        <begin position="2"/>
        <end position="90"/>
    </location>
</feature>
<gene>
    <name evidence="3" type="ORF">G7B40_023565</name>
</gene>
<evidence type="ECO:0000313" key="4">
    <source>
        <dbReference type="Proteomes" id="UP000667802"/>
    </source>
</evidence>
<proteinExistence type="predicted"/>
<sequence>MRLATTGSYQLRWSAMIHDEWIRNVRVNRPDLSLTHLERTRALMDLHVEDALVEGYETIIPTLSLPDADDRHVLAAAIVGQCDTIITFNLKDFPQEKLAPYRIEAVHPDVFVMRCIEVSVDTVYRTVLRQQQALTNPTKTLEEVFSVLEQNGLRDTVRMLRAHHINIGLP</sequence>
<dbReference type="AlphaFoldDB" id="A0AAP5ID39"/>
<dbReference type="InterPro" id="IPR002716">
    <property type="entry name" value="PIN_dom"/>
</dbReference>
<name>A0AAP5ID39_9CYAN</name>
<organism evidence="3 4">
    <name type="scientific">Aetokthonos hydrillicola Thurmond2011</name>
    <dbReference type="NCBI Taxonomy" id="2712845"/>
    <lineage>
        <taxon>Bacteria</taxon>
        <taxon>Bacillati</taxon>
        <taxon>Cyanobacteriota</taxon>
        <taxon>Cyanophyceae</taxon>
        <taxon>Nostocales</taxon>
        <taxon>Hapalosiphonaceae</taxon>
        <taxon>Aetokthonos</taxon>
    </lineage>
</organism>
<accession>A0AAP5ID39</accession>
<reference evidence="4" key="1">
    <citation type="journal article" date="2021" name="Science">
        <title>Hunting the eagle killer: A cyanobacterial neurotoxin causes vacuolar myelinopathy.</title>
        <authorList>
            <person name="Breinlinger S."/>
            <person name="Phillips T.J."/>
            <person name="Haram B.N."/>
            <person name="Mares J."/>
            <person name="Martinez Yerena J.A."/>
            <person name="Hrouzek P."/>
            <person name="Sobotka R."/>
            <person name="Henderson W.M."/>
            <person name="Schmieder P."/>
            <person name="Williams S.M."/>
            <person name="Lauderdale J.D."/>
            <person name="Wilde H.D."/>
            <person name="Gerrin W."/>
            <person name="Kust A."/>
            <person name="Washington J.W."/>
            <person name="Wagner C."/>
            <person name="Geier B."/>
            <person name="Liebeke M."/>
            <person name="Enke H."/>
            <person name="Niedermeyer T.H.J."/>
            <person name="Wilde S.B."/>
        </authorList>
    </citation>
    <scope>NUCLEOTIDE SEQUENCE [LARGE SCALE GENOMIC DNA]</scope>
    <source>
        <strain evidence="4">Thurmond2011</strain>
    </source>
</reference>
<dbReference type="InterPro" id="IPR058652">
    <property type="entry name" value="VapC50_C"/>
</dbReference>
<dbReference type="EMBL" id="JAALHA020000013">
    <property type="protein sequence ID" value="MDR9897523.1"/>
    <property type="molecule type" value="Genomic_DNA"/>
</dbReference>
<evidence type="ECO:0000313" key="3">
    <source>
        <dbReference type="EMBL" id="MDR9897523.1"/>
    </source>
</evidence>
<dbReference type="Pfam" id="PF13470">
    <property type="entry name" value="PIN_3"/>
    <property type="match status" value="1"/>
</dbReference>
<dbReference type="Proteomes" id="UP000667802">
    <property type="component" value="Unassembled WGS sequence"/>
</dbReference>